<feature type="transmembrane region" description="Helical" evidence="1">
    <location>
        <begin position="155"/>
        <end position="173"/>
    </location>
</feature>
<dbReference type="InterPro" id="IPR001173">
    <property type="entry name" value="Glyco_trans_2-like"/>
</dbReference>
<dbReference type="eggNOG" id="COG1215">
    <property type="taxonomic scope" value="Bacteria"/>
</dbReference>
<evidence type="ECO:0000313" key="4">
    <source>
        <dbReference type="Proteomes" id="UP000006073"/>
    </source>
</evidence>
<protein>
    <submittedName>
        <fullName evidence="3">Glycosyltransferase</fullName>
    </submittedName>
</protein>
<dbReference type="AlphaFoldDB" id="S2CZ39"/>
<feature type="domain" description="Glycosyltransferase 2-like" evidence="2">
    <location>
        <begin position="48"/>
        <end position="167"/>
    </location>
</feature>
<reference evidence="3 4" key="1">
    <citation type="journal article" date="2013" name="Genome Announc.">
        <title>Draft Genome Sequence of Indibacter alkaliphilus Strain LW1T, Isolated from Lonar Lake, a Haloalkaline Lake in the Buldana District of Maharashtra, India.</title>
        <authorList>
            <person name="Singh A."/>
            <person name="Kumar Jangir P."/>
            <person name="Sharma R."/>
            <person name="Singh A."/>
            <person name="Kumar Pinnaka A."/>
            <person name="Shivaji S."/>
        </authorList>
    </citation>
    <scope>NUCLEOTIDE SEQUENCE [LARGE SCALE GENOMIC DNA]</scope>
    <source>
        <strain evidence="4">CCUG 57479 / KCTC 22604 / LW1</strain>
    </source>
</reference>
<dbReference type="Proteomes" id="UP000006073">
    <property type="component" value="Unassembled WGS sequence"/>
</dbReference>
<comment type="caution">
    <text evidence="3">The sequence shown here is derived from an EMBL/GenBank/DDBJ whole genome shotgun (WGS) entry which is preliminary data.</text>
</comment>
<sequence length="212" mass="23720">MDAHGGPDAASDDFSLQQKAMDFAMTSLWTTGGIRGRLNDPAKFQARGFNMGFSAQVYQQVGGFFDPNRAEDIEISIRIKDAGFKLELVQEAYVYHKRKNSFQSFVRQGFNFGKNRVNVSRFHPRAIKAIHLLPSLFLLFLLALPFTAILNQGLFRMQILGLGFWGLAVLIHATMKHESLIVGFFALVYSISQLAAYGFGLLSEYLVKVTKG</sequence>
<evidence type="ECO:0000259" key="2">
    <source>
        <dbReference type="Pfam" id="PF13632"/>
    </source>
</evidence>
<evidence type="ECO:0000313" key="3">
    <source>
        <dbReference type="EMBL" id="EOZ92417.1"/>
    </source>
</evidence>
<evidence type="ECO:0000256" key="1">
    <source>
        <dbReference type="SAM" id="Phobius"/>
    </source>
</evidence>
<proteinExistence type="predicted"/>
<keyword evidence="1" id="KW-0472">Membrane</keyword>
<name>S2CZ39_INDAL</name>
<dbReference type="InterPro" id="IPR029044">
    <property type="entry name" value="Nucleotide-diphossugar_trans"/>
</dbReference>
<feature type="transmembrane region" description="Helical" evidence="1">
    <location>
        <begin position="129"/>
        <end position="149"/>
    </location>
</feature>
<gene>
    <name evidence="3" type="ORF">A33Q_4510</name>
</gene>
<dbReference type="SUPFAM" id="SSF53448">
    <property type="entry name" value="Nucleotide-diphospho-sugar transferases"/>
    <property type="match status" value="1"/>
</dbReference>
<organism evidence="3 4">
    <name type="scientific">Indibacter alkaliphilus (strain CCUG 57479 / KCTC 22604 / LW1)</name>
    <dbReference type="NCBI Taxonomy" id="1189612"/>
    <lineage>
        <taxon>Bacteria</taxon>
        <taxon>Pseudomonadati</taxon>
        <taxon>Bacteroidota</taxon>
        <taxon>Cytophagia</taxon>
        <taxon>Cytophagales</taxon>
        <taxon>Cyclobacteriaceae</taxon>
    </lineage>
</organism>
<keyword evidence="1" id="KW-1133">Transmembrane helix</keyword>
<dbReference type="Gene3D" id="3.90.550.10">
    <property type="entry name" value="Spore Coat Polysaccharide Biosynthesis Protein SpsA, Chain A"/>
    <property type="match status" value="1"/>
</dbReference>
<keyword evidence="1" id="KW-0812">Transmembrane</keyword>
<dbReference type="EMBL" id="ALWO02000052">
    <property type="protein sequence ID" value="EOZ92417.1"/>
    <property type="molecule type" value="Genomic_DNA"/>
</dbReference>
<dbReference type="Pfam" id="PF13632">
    <property type="entry name" value="Glyco_trans_2_3"/>
    <property type="match status" value="1"/>
</dbReference>
<dbReference type="STRING" id="1189612.A33Q_4510"/>
<feature type="transmembrane region" description="Helical" evidence="1">
    <location>
        <begin position="180"/>
        <end position="202"/>
    </location>
</feature>
<keyword evidence="4" id="KW-1185">Reference proteome</keyword>
<dbReference type="GO" id="GO:0016740">
    <property type="term" value="F:transferase activity"/>
    <property type="evidence" value="ECO:0007669"/>
    <property type="project" value="UniProtKB-KW"/>
</dbReference>
<accession>S2CZ39</accession>